<dbReference type="EMBL" id="JAKMUT010000001">
    <property type="protein sequence ID" value="MCZ9288608.1"/>
    <property type="molecule type" value="Genomic_DNA"/>
</dbReference>
<accession>A0A9X3LLS3</accession>
<evidence type="ECO:0000256" key="2">
    <source>
        <dbReference type="ARBA" id="ARBA00022475"/>
    </source>
</evidence>
<comment type="subcellular location">
    <subcellularLocation>
        <location evidence="1">Cell membrane</location>
        <topology evidence="1">Multi-pass membrane protein</topology>
    </subcellularLocation>
</comment>
<evidence type="ECO:0000256" key="5">
    <source>
        <dbReference type="ARBA" id="ARBA00023136"/>
    </source>
</evidence>
<dbReference type="GO" id="GO:0005886">
    <property type="term" value="C:plasma membrane"/>
    <property type="evidence" value="ECO:0007669"/>
    <property type="project" value="UniProtKB-SubCell"/>
</dbReference>
<protein>
    <submittedName>
        <fullName evidence="9">MMPL family transporter</fullName>
    </submittedName>
</protein>
<keyword evidence="3 7" id="KW-0812">Transmembrane</keyword>
<dbReference type="PANTHER" id="PTHR33406:SF13">
    <property type="entry name" value="MEMBRANE PROTEIN YDFJ"/>
    <property type="match status" value="1"/>
</dbReference>
<gene>
    <name evidence="9" type="ORF">L8V00_00045</name>
</gene>
<evidence type="ECO:0000256" key="3">
    <source>
        <dbReference type="ARBA" id="ARBA00022692"/>
    </source>
</evidence>
<evidence type="ECO:0000256" key="4">
    <source>
        <dbReference type="ARBA" id="ARBA00022989"/>
    </source>
</evidence>
<feature type="domain" description="SSD" evidence="8">
    <location>
        <begin position="216"/>
        <end position="365"/>
    </location>
</feature>
<evidence type="ECO:0000313" key="10">
    <source>
        <dbReference type="Proteomes" id="UP001146469"/>
    </source>
</evidence>
<dbReference type="PANTHER" id="PTHR33406">
    <property type="entry name" value="MEMBRANE PROTEIN MJ1562-RELATED"/>
    <property type="match status" value="1"/>
</dbReference>
<keyword evidence="2" id="KW-1003">Cell membrane</keyword>
<comment type="caution">
    <text evidence="9">The sequence shown here is derived from an EMBL/GenBank/DDBJ whole genome shotgun (WGS) entry which is preliminary data.</text>
</comment>
<dbReference type="AlphaFoldDB" id="A0A9X3LLS3"/>
<feature type="transmembrane region" description="Helical" evidence="7">
    <location>
        <begin position="216"/>
        <end position="236"/>
    </location>
</feature>
<dbReference type="Pfam" id="PF03176">
    <property type="entry name" value="MMPL"/>
    <property type="match status" value="2"/>
</dbReference>
<dbReference type="InterPro" id="IPR004869">
    <property type="entry name" value="MMPL_dom"/>
</dbReference>
<dbReference type="SUPFAM" id="SSF82866">
    <property type="entry name" value="Multidrug efflux transporter AcrB transmembrane domain"/>
    <property type="match status" value="2"/>
</dbReference>
<name>A0A9X3LLS3_9CORY</name>
<keyword evidence="4 7" id="KW-1133">Transmembrane helix</keyword>
<feature type="transmembrane region" description="Helical" evidence="7">
    <location>
        <begin position="791"/>
        <end position="810"/>
    </location>
</feature>
<evidence type="ECO:0000256" key="7">
    <source>
        <dbReference type="SAM" id="Phobius"/>
    </source>
</evidence>
<feature type="compositionally biased region" description="Low complexity" evidence="6">
    <location>
        <begin position="529"/>
        <end position="545"/>
    </location>
</feature>
<proteinExistence type="predicted"/>
<dbReference type="RefSeq" id="WP_269943869.1">
    <property type="nucleotide sequence ID" value="NZ_JAKMUT010000001.1"/>
</dbReference>
<feature type="transmembrane region" description="Helical" evidence="7">
    <location>
        <begin position="647"/>
        <end position="666"/>
    </location>
</feature>
<organism evidence="9 10">
    <name type="scientific">Corynebacterium evansiae</name>
    <dbReference type="NCBI Taxonomy" id="2913499"/>
    <lineage>
        <taxon>Bacteria</taxon>
        <taxon>Bacillati</taxon>
        <taxon>Actinomycetota</taxon>
        <taxon>Actinomycetes</taxon>
        <taxon>Mycobacteriales</taxon>
        <taxon>Corynebacteriaceae</taxon>
        <taxon>Corynebacterium</taxon>
    </lineage>
</organism>
<dbReference type="PROSITE" id="PS50156">
    <property type="entry name" value="SSD"/>
    <property type="match status" value="1"/>
</dbReference>
<dbReference type="InterPro" id="IPR050545">
    <property type="entry name" value="Mycobact_MmpL"/>
</dbReference>
<reference evidence="9" key="1">
    <citation type="submission" date="2022-02" db="EMBL/GenBank/DDBJ databases">
        <title>Corynebacterium sp. from urogenital microbiome.</title>
        <authorList>
            <person name="Cappelli E.A."/>
            <person name="Ribeiro T.G."/>
            <person name="Peixe L."/>
        </authorList>
    </citation>
    <scope>NUCLEOTIDE SEQUENCE</scope>
    <source>
        <strain evidence="9">C8Ua_174</strain>
    </source>
</reference>
<evidence type="ECO:0000256" key="6">
    <source>
        <dbReference type="SAM" id="MobiDB-lite"/>
    </source>
</evidence>
<dbReference type="InterPro" id="IPR000731">
    <property type="entry name" value="SSD"/>
</dbReference>
<feature type="transmembrane region" description="Helical" evidence="7">
    <location>
        <begin position="714"/>
        <end position="732"/>
    </location>
</feature>
<feature type="transmembrane region" description="Helical" evidence="7">
    <location>
        <begin position="759"/>
        <end position="785"/>
    </location>
</feature>
<feature type="transmembrane region" description="Helical" evidence="7">
    <location>
        <begin position="269"/>
        <end position="291"/>
    </location>
</feature>
<feature type="transmembrane region" description="Helical" evidence="7">
    <location>
        <begin position="673"/>
        <end position="694"/>
    </location>
</feature>
<feature type="transmembrane region" description="Helical" evidence="7">
    <location>
        <begin position="339"/>
        <end position="363"/>
    </location>
</feature>
<feature type="transmembrane region" description="Helical" evidence="7">
    <location>
        <begin position="243"/>
        <end position="263"/>
    </location>
</feature>
<evidence type="ECO:0000313" key="9">
    <source>
        <dbReference type="EMBL" id="MCZ9288608.1"/>
    </source>
</evidence>
<evidence type="ECO:0000256" key="1">
    <source>
        <dbReference type="ARBA" id="ARBA00004651"/>
    </source>
</evidence>
<feature type="transmembrane region" description="Helical" evidence="7">
    <location>
        <begin position="434"/>
        <end position="458"/>
    </location>
</feature>
<feature type="region of interest" description="Disordered" evidence="6">
    <location>
        <begin position="519"/>
        <end position="551"/>
    </location>
</feature>
<feature type="transmembrane region" description="Helical" evidence="7">
    <location>
        <begin position="303"/>
        <end position="327"/>
    </location>
</feature>
<keyword evidence="10" id="KW-1185">Reference proteome</keyword>
<dbReference type="Proteomes" id="UP001146469">
    <property type="component" value="Unassembled WGS sequence"/>
</dbReference>
<keyword evidence="5 7" id="KW-0472">Membrane</keyword>
<dbReference type="Gene3D" id="1.20.1640.10">
    <property type="entry name" value="Multidrug efflux transporter AcrB transmembrane domain"/>
    <property type="match status" value="2"/>
</dbReference>
<evidence type="ECO:0000259" key="8">
    <source>
        <dbReference type="PROSITE" id="PS50156"/>
    </source>
</evidence>
<sequence>MAKILFNLGRWSYLHKKRVIAAWLLLFVGIAAAALGFQKGFNDVFEIKDVPSTHATEMLQEKFPGTKNPAESTDVNIVFGAPEGKKLEDPELMAAMDETVASLRNNVPDFKEGMQFGNPVELNDKLGKMLVDQMTKQGMPEATAKSDAENLRMYSADGRYGTMTFSYDVPLPADVTDEDRQAVYDAIQISRDAGMDVEVGGPGFGDPIAVEPISEIAGVVVALIILFFTFGSLLAAGLPLATAIVGVGIGALVTVGATAVLPLNSITPTLGLMIGLAVGIDYALFIMSRYRDELRQGRSRPDAIGLAAGTAGSAVVFAGLTVTIALVGLRLADIPFLSYMGYFAAISVMVAVAVALTFLPALLGACGSRVFRKDATFGQQYASALVGEDAAHGYFTGGPAGRGRAVRVGGDDGERQRAGDGQHKQGLASRWIKLVYSFPGISIAVVMLVLAALTLPALNLQLSLPNDKTANVDSTQRKAAEMLEEGFGPGRNAPFLVVVNGENANPDSPALATYIQGQADAQGGGGDTQGAEGQADAQGETAQGGNAQGAGDKTKAAAQASFIYAMENLGSNIHVKHAQLIGQSEDGLAAQLLITPEGGPTEEGTATLIHALRGQQNVIEKETGVDMGITGLIPIQQDVTDQLSDAMPIYLLLVVGLALVLLLMIFRSITVPIMAALGFLLSVGGAFGLTVLVWQEGWAGLWNSPGPLISFMPIFLIGVTFGLAMDYQMFIVSRMRERFKHESFEAAKTSKYTPVEDSVIFGFGMGAKVVTVAALIMIGVFASFIFQPLPFVQIFGFALGAAVLFDAFLVRMTFIPAMMVLLGKATWYMPKWLDRILPTFDVEGSQLERDFRSGEIQRFDDEGRALEPAEAPRPAR</sequence>